<dbReference type="Gene3D" id="3.40.50.2000">
    <property type="entry name" value="Glycogen Phosphorylase B"/>
    <property type="match status" value="1"/>
</dbReference>
<dbReference type="RefSeq" id="WP_182458854.1">
    <property type="nucleotide sequence ID" value="NZ_CP059732.1"/>
</dbReference>
<feature type="region of interest" description="Disordered" evidence="1">
    <location>
        <begin position="1"/>
        <end position="34"/>
    </location>
</feature>
<feature type="compositionally biased region" description="Polar residues" evidence="1">
    <location>
        <begin position="15"/>
        <end position="34"/>
    </location>
</feature>
<proteinExistence type="predicted"/>
<reference evidence="2 3" key="1">
    <citation type="submission" date="2020-07" db="EMBL/GenBank/DDBJ databases">
        <title>Spirosoma foliorum sp. nov., isolated from the leaves on the Nejang mountain Korea, Republic of.</title>
        <authorList>
            <person name="Ho H."/>
            <person name="Lee Y.-J."/>
            <person name="Nurcahyanto D.-A."/>
            <person name="Kim S.-G."/>
        </authorList>
    </citation>
    <scope>NUCLEOTIDE SEQUENCE [LARGE SCALE GENOMIC DNA]</scope>
    <source>
        <strain evidence="2 3">PL0136</strain>
    </source>
</reference>
<dbReference type="SUPFAM" id="SSF53756">
    <property type="entry name" value="UDP-Glycosyltransferase/glycogen phosphorylase"/>
    <property type="match status" value="1"/>
</dbReference>
<evidence type="ECO:0000313" key="2">
    <source>
        <dbReference type="EMBL" id="QMW01572.1"/>
    </source>
</evidence>
<keyword evidence="2" id="KW-0808">Transferase</keyword>
<dbReference type="KEGG" id="sfol:H3H32_26990"/>
<name>A0A7G5GRT0_9BACT</name>
<dbReference type="AlphaFoldDB" id="A0A7G5GRT0"/>
<accession>A0A7G5GRT0</accession>
<dbReference type="Proteomes" id="UP000515369">
    <property type="component" value="Chromosome"/>
</dbReference>
<dbReference type="Pfam" id="PF13692">
    <property type="entry name" value="Glyco_trans_1_4"/>
    <property type="match status" value="1"/>
</dbReference>
<keyword evidence="3" id="KW-1185">Reference proteome</keyword>
<protein>
    <submittedName>
        <fullName evidence="2">Glycosyltransferase family 1 protein</fullName>
    </submittedName>
</protein>
<dbReference type="EMBL" id="CP059732">
    <property type="protein sequence ID" value="QMW01572.1"/>
    <property type="molecule type" value="Genomic_DNA"/>
</dbReference>
<evidence type="ECO:0000313" key="3">
    <source>
        <dbReference type="Proteomes" id="UP000515369"/>
    </source>
</evidence>
<dbReference type="GO" id="GO:0016740">
    <property type="term" value="F:transferase activity"/>
    <property type="evidence" value="ECO:0007669"/>
    <property type="project" value="UniProtKB-KW"/>
</dbReference>
<evidence type="ECO:0000256" key="1">
    <source>
        <dbReference type="SAM" id="MobiDB-lite"/>
    </source>
</evidence>
<dbReference type="Gene3D" id="3.40.50.11010">
    <property type="match status" value="1"/>
</dbReference>
<dbReference type="CDD" id="cd04950">
    <property type="entry name" value="GT4_TuaH-like"/>
    <property type="match status" value="1"/>
</dbReference>
<gene>
    <name evidence="2" type="ORF">H3H32_26990</name>
</gene>
<organism evidence="2 3">
    <name type="scientific">Spirosoma foliorum</name>
    <dbReference type="NCBI Taxonomy" id="2710596"/>
    <lineage>
        <taxon>Bacteria</taxon>
        <taxon>Pseudomonadati</taxon>
        <taxon>Bacteroidota</taxon>
        <taxon>Cytophagia</taxon>
        <taxon>Cytophagales</taxon>
        <taxon>Cytophagaceae</taxon>
        <taxon>Spirosoma</taxon>
    </lineage>
</organism>
<sequence length="416" mass="47508">MSEISEHVSEISSVPTQTQPVRTEQPTHLKNNGSLESESTHLAFDHLLCFAHLRWNFVYQRPQHLLSRAARQCKVWYVEEPIWDDTLHLEIRSVAENLCVVVPHLPRHLDEQTVIQLQRQLVNELITQHQITNYLSWYYTPMALSFTDHLQPKAVLYDCMDELSAFFGASPQLIDQEQRLLNRADVVFTGGYSLYEAKQKRHAKVYAFPSCIDYAHFAKAQPSPSSVGLADPIDQATIPGSRIGYSGVIDERLDLVLLGELAQQRPDWQFILLGPIVKIDPATLPKGPNLHFLGMKDYKELPAYFSNWQVAMMPFAINEATRFISPTKTPEYLAAGLPVVSTPIRDVVRTYGDWDRVVIADSASAFLQGIESVLQKPLGNDEVALDLFLRKQSWDQTWRHMQRILNEQVVSLELYQ</sequence>